<dbReference type="Proteomes" id="UP000220005">
    <property type="component" value="Unassembled WGS sequence"/>
</dbReference>
<reference evidence="1 2" key="1">
    <citation type="journal article" date="2017" name="Front. Microbiol.">
        <title>New Insights into the Diversity of the Genus Faecalibacterium.</title>
        <authorList>
            <person name="Benevides L."/>
            <person name="Burman S."/>
            <person name="Martin R."/>
            <person name="Robert V."/>
            <person name="Thomas M."/>
            <person name="Miquel S."/>
            <person name="Chain F."/>
            <person name="Sokol H."/>
            <person name="Bermudez-Humaran L.G."/>
            <person name="Morrison M."/>
            <person name="Langella P."/>
            <person name="Azevedo V.A."/>
            <person name="Chatel J.M."/>
            <person name="Soares S."/>
        </authorList>
    </citation>
    <scope>NUCLEOTIDE SEQUENCE [LARGE SCALE GENOMIC DNA]</scope>
    <source>
        <strain evidence="1 2">CNCM I 4575</strain>
    </source>
</reference>
<sequence length="250" mass="28577">MSSEREAAGMRVALMSYDERELRVRKFYLEEQSRTISCTCFQSGEPVLEALRKAWCFDVLVLSGQLEDMDSLTFIERLNQLPNRPALLLQGDGWYDDHTTSCLKRSRKMFCIEHGHLQDLMRGLLGVPGQNSTRIERFCIQLYEQWGIPQPNTNCEYLTLALQIACSADGKLALRKEILRGVADEYHITVAAVDSGLRRMIDGLETRAPSGWERYKAENSLTGMKITTGKLIYSLQRTVLRQGIVKREHL</sequence>
<protein>
    <submittedName>
        <fullName evidence="1">Response regulator</fullName>
    </submittedName>
</protein>
<gene>
    <name evidence="1" type="ORF">CGS58_02825</name>
</gene>
<dbReference type="SUPFAM" id="SSF52172">
    <property type="entry name" value="CheY-like"/>
    <property type="match status" value="1"/>
</dbReference>
<proteinExistence type="predicted"/>
<dbReference type="InterPro" id="IPR016032">
    <property type="entry name" value="Sig_transdc_resp-reg_C-effctor"/>
</dbReference>
<accession>A0A2A7ATM7</accession>
<name>A0A2A7ATM7_9FIRM</name>
<dbReference type="GO" id="GO:0003677">
    <property type="term" value="F:DNA binding"/>
    <property type="evidence" value="ECO:0007669"/>
    <property type="project" value="InterPro"/>
</dbReference>
<evidence type="ECO:0000313" key="1">
    <source>
        <dbReference type="EMBL" id="PDX82422.1"/>
    </source>
</evidence>
<comment type="caution">
    <text evidence="1">The sequence shown here is derived from an EMBL/GenBank/DDBJ whole genome shotgun (WGS) entry which is preliminary data.</text>
</comment>
<evidence type="ECO:0000313" key="2">
    <source>
        <dbReference type="Proteomes" id="UP000220005"/>
    </source>
</evidence>
<dbReference type="AlphaFoldDB" id="A0A2A7ATM7"/>
<dbReference type="InterPro" id="IPR011006">
    <property type="entry name" value="CheY-like_superfamily"/>
</dbReference>
<dbReference type="RefSeq" id="WP_097838862.1">
    <property type="nucleotide sequence ID" value="NZ_NMTY01000004.1"/>
</dbReference>
<dbReference type="SUPFAM" id="SSF46894">
    <property type="entry name" value="C-terminal effector domain of the bipartite response regulators"/>
    <property type="match status" value="1"/>
</dbReference>
<dbReference type="GO" id="GO:0006355">
    <property type="term" value="P:regulation of DNA-templated transcription"/>
    <property type="evidence" value="ECO:0007669"/>
    <property type="project" value="InterPro"/>
</dbReference>
<organism evidence="1 2">
    <name type="scientific">Faecalibacterium prausnitzii</name>
    <dbReference type="NCBI Taxonomy" id="853"/>
    <lineage>
        <taxon>Bacteria</taxon>
        <taxon>Bacillati</taxon>
        <taxon>Bacillota</taxon>
        <taxon>Clostridia</taxon>
        <taxon>Eubacteriales</taxon>
        <taxon>Oscillospiraceae</taxon>
        <taxon>Faecalibacterium</taxon>
    </lineage>
</organism>
<dbReference type="Gene3D" id="3.40.50.2300">
    <property type="match status" value="1"/>
</dbReference>
<dbReference type="EMBL" id="NMTY01000004">
    <property type="protein sequence ID" value="PDX82422.1"/>
    <property type="molecule type" value="Genomic_DNA"/>
</dbReference>